<evidence type="ECO:0000313" key="2">
    <source>
        <dbReference type="Proteomes" id="UP000477739"/>
    </source>
</evidence>
<gene>
    <name evidence="1" type="ORF">GJV78_16645</name>
</gene>
<dbReference type="InterPro" id="IPR042186">
    <property type="entry name" value="FimD_plug_dom"/>
</dbReference>
<proteinExistence type="predicted"/>
<sequence length="50" mass="5607">MRVSYLTPWRVNRTAADSFALPEQMKLDVDGLETVPTEGAIIRLRFPTGS</sequence>
<reference evidence="1 2" key="1">
    <citation type="submission" date="2019-11" db="EMBL/GenBank/DDBJ databases">
        <title>Escherichia alba sp. nov. isolated from the gut of plastic-eating superworms Zophobas atratus.</title>
        <authorList>
            <person name="Yang Y."/>
        </authorList>
    </citation>
    <scope>NUCLEOTIDE SEQUENCE [LARGE SCALE GENOMIC DNA]</scope>
    <source>
        <strain evidence="2">BIT-B35</strain>
    </source>
</reference>
<accession>A0A6L6IPJ7</accession>
<name>A0A6L6IPJ7_9ENTR</name>
<dbReference type="RefSeq" id="WP_155109388.1">
    <property type="nucleotide sequence ID" value="NZ_WMJZ01000025.1"/>
</dbReference>
<dbReference type="EMBL" id="WMJZ01000025">
    <property type="protein sequence ID" value="MTH47864.1"/>
    <property type="molecule type" value="Genomic_DNA"/>
</dbReference>
<protein>
    <submittedName>
        <fullName evidence="1">Fimbria/pilus outer membrane usher protein</fullName>
    </submittedName>
</protein>
<dbReference type="Proteomes" id="UP000477739">
    <property type="component" value="Unassembled WGS sequence"/>
</dbReference>
<organism evidence="1 2">
    <name type="scientific">Intestinirhabdus alba</name>
    <dbReference type="NCBI Taxonomy" id="2899544"/>
    <lineage>
        <taxon>Bacteria</taxon>
        <taxon>Pseudomonadati</taxon>
        <taxon>Pseudomonadota</taxon>
        <taxon>Gammaproteobacteria</taxon>
        <taxon>Enterobacterales</taxon>
        <taxon>Enterobacteriaceae</taxon>
        <taxon>Intestinirhabdus</taxon>
    </lineage>
</organism>
<keyword evidence="2" id="KW-1185">Reference proteome</keyword>
<evidence type="ECO:0000313" key="1">
    <source>
        <dbReference type="EMBL" id="MTH47864.1"/>
    </source>
</evidence>
<dbReference type="AlphaFoldDB" id="A0A6L6IPJ7"/>
<comment type="caution">
    <text evidence="1">The sequence shown here is derived from an EMBL/GenBank/DDBJ whole genome shotgun (WGS) entry which is preliminary data.</text>
</comment>
<dbReference type="Gene3D" id="2.60.40.2610">
    <property type="entry name" value="Outer membrane usher protein FimD, plug domain"/>
    <property type="match status" value="1"/>
</dbReference>